<dbReference type="PROSITE" id="PS50893">
    <property type="entry name" value="ABC_TRANSPORTER_2"/>
    <property type="match status" value="1"/>
</dbReference>
<dbReference type="PATRIC" id="fig|1220535.3.peg.266"/>
<evidence type="ECO:0000313" key="5">
    <source>
        <dbReference type="EMBL" id="EJW21874.1"/>
    </source>
</evidence>
<evidence type="ECO:0000256" key="1">
    <source>
        <dbReference type="ARBA" id="ARBA00022448"/>
    </source>
</evidence>
<name>J9E1T3_9PROT</name>
<dbReference type="SUPFAM" id="SSF52540">
    <property type="entry name" value="P-loop containing nucleoside triphosphate hydrolases"/>
    <property type="match status" value="1"/>
</dbReference>
<keyword evidence="2" id="KW-0547">Nucleotide-binding</keyword>
<dbReference type="InterPro" id="IPR003439">
    <property type="entry name" value="ABC_transporter-like_ATP-bd"/>
</dbReference>
<evidence type="ECO:0000256" key="2">
    <source>
        <dbReference type="ARBA" id="ARBA00022741"/>
    </source>
</evidence>
<organism evidence="5 6">
    <name type="scientific">alpha proteobacterium IMCC14465</name>
    <dbReference type="NCBI Taxonomy" id="1220535"/>
    <lineage>
        <taxon>Bacteria</taxon>
        <taxon>Pseudomonadati</taxon>
        <taxon>Pseudomonadota</taxon>
        <taxon>Alphaproteobacteria</taxon>
        <taxon>PS1 clade</taxon>
    </lineage>
</organism>
<dbReference type="eggNOG" id="COG1127">
    <property type="taxonomic scope" value="Bacteria"/>
</dbReference>
<evidence type="ECO:0000313" key="6">
    <source>
        <dbReference type="Proteomes" id="UP000004836"/>
    </source>
</evidence>
<dbReference type="OrthoDB" id="9802264at2"/>
<dbReference type="InterPro" id="IPR003593">
    <property type="entry name" value="AAA+_ATPase"/>
</dbReference>
<dbReference type="PANTHER" id="PTHR43023">
    <property type="entry name" value="PROTEIN TRIGALACTOSYLDIACYLGLYCEROL 3, CHLOROPLASTIC"/>
    <property type="match status" value="1"/>
</dbReference>
<reference evidence="5 6" key="1">
    <citation type="journal article" date="2012" name="J. Bacteriol.">
        <title>Genome Sequence of Strain IMCC14465, Isolated from the East Sea, Belonging to the PS1 Clade of Alphaproteobacteria.</title>
        <authorList>
            <person name="Yang S.J."/>
            <person name="Kang I."/>
            <person name="Cho J.C."/>
        </authorList>
    </citation>
    <scope>NUCLEOTIDE SEQUENCE [LARGE SCALE GENOMIC DNA]</scope>
    <source>
        <strain evidence="5 6">IMCC14465</strain>
    </source>
</reference>
<evidence type="ECO:0000256" key="3">
    <source>
        <dbReference type="ARBA" id="ARBA00022840"/>
    </source>
</evidence>
<dbReference type="SMART" id="SM00382">
    <property type="entry name" value="AAA"/>
    <property type="match status" value="1"/>
</dbReference>
<keyword evidence="1" id="KW-0813">Transport</keyword>
<dbReference type="InterPro" id="IPR027417">
    <property type="entry name" value="P-loop_NTPase"/>
</dbReference>
<sequence>MTDMIKLSNVHKSFGPKHVLKGVDLSVEKGNSLVVIGGSGSGKSVMMKSILGLLTPEKGEIEINGLPTVGLKAGKRDLVNRQFGMLFQNGALFDSLAVWQNVSFAAMQGNNMPADEARELAKESLALVGLEENILDLFPVSLSGGMHKRVGLARAIATRPPIIFFDEPTTGLDPIMTDVINHLIRDCVNELGATTMTITHDMSSVRTIGDKAALLYQGQIIWTGEIDALEQSDDPFLVQFINGLADGPIEIAGA</sequence>
<gene>
    <name evidence="5" type="ORF">IMCC14465_02680</name>
</gene>
<dbReference type="Proteomes" id="UP000004836">
    <property type="component" value="Unassembled WGS sequence"/>
</dbReference>
<keyword evidence="3" id="KW-0067">ATP-binding</keyword>
<dbReference type="Pfam" id="PF00005">
    <property type="entry name" value="ABC_tran"/>
    <property type="match status" value="1"/>
</dbReference>
<dbReference type="PANTHER" id="PTHR43023:SF6">
    <property type="entry name" value="INTERMEMBRANE PHOSPHOLIPID TRANSPORT SYSTEM ATP-BINDING PROTEIN MLAF"/>
    <property type="match status" value="1"/>
</dbReference>
<accession>J9E1T3</accession>
<evidence type="ECO:0000259" key="4">
    <source>
        <dbReference type="PROSITE" id="PS50893"/>
    </source>
</evidence>
<comment type="caution">
    <text evidence="5">The sequence shown here is derived from an EMBL/GenBank/DDBJ whole genome shotgun (WGS) entry which is preliminary data.</text>
</comment>
<keyword evidence="6" id="KW-1185">Reference proteome</keyword>
<dbReference type="GO" id="GO:0016887">
    <property type="term" value="F:ATP hydrolysis activity"/>
    <property type="evidence" value="ECO:0007669"/>
    <property type="project" value="InterPro"/>
</dbReference>
<dbReference type="AlphaFoldDB" id="J9E1T3"/>
<protein>
    <submittedName>
        <fullName evidence="5">ABC-type transport system involved in resistance to organic solvents</fullName>
    </submittedName>
</protein>
<dbReference type="EMBL" id="ALYF01000002">
    <property type="protein sequence ID" value="EJW21874.1"/>
    <property type="molecule type" value="Genomic_DNA"/>
</dbReference>
<dbReference type="STRING" id="1220535.IMCC14465_02680"/>
<feature type="domain" description="ABC transporter" evidence="4">
    <location>
        <begin position="5"/>
        <end position="242"/>
    </location>
</feature>
<dbReference type="Gene3D" id="3.40.50.300">
    <property type="entry name" value="P-loop containing nucleotide triphosphate hydrolases"/>
    <property type="match status" value="1"/>
</dbReference>
<dbReference type="GO" id="GO:0005524">
    <property type="term" value="F:ATP binding"/>
    <property type="evidence" value="ECO:0007669"/>
    <property type="project" value="UniProtKB-KW"/>
</dbReference>
<proteinExistence type="predicted"/>